<evidence type="ECO:0000256" key="5">
    <source>
        <dbReference type="ARBA" id="ARBA00022692"/>
    </source>
</evidence>
<evidence type="ECO:0000256" key="1">
    <source>
        <dbReference type="ARBA" id="ARBA00004571"/>
    </source>
</evidence>
<evidence type="ECO:0000313" key="13">
    <source>
        <dbReference type="EMBL" id="MBC2769405.1"/>
    </source>
</evidence>
<dbReference type="Proteomes" id="UP000545386">
    <property type="component" value="Unassembled WGS sequence"/>
</dbReference>
<proteinExistence type="predicted"/>
<accession>A0A842HRC7</accession>
<feature type="signal peptide" evidence="11">
    <location>
        <begin position="1"/>
        <end position="20"/>
    </location>
</feature>
<keyword evidence="8" id="KW-0626">Porin</keyword>
<feature type="domain" description="Porin" evidence="12">
    <location>
        <begin position="6"/>
        <end position="347"/>
    </location>
</feature>
<dbReference type="Gene3D" id="2.40.160.10">
    <property type="entry name" value="Porin"/>
    <property type="match status" value="1"/>
</dbReference>
<name>A0A842HRC7_9BURK</name>
<dbReference type="RefSeq" id="WP_185779140.1">
    <property type="nucleotide sequence ID" value="NZ_JACJUU010000003.1"/>
</dbReference>
<evidence type="ECO:0000259" key="12">
    <source>
        <dbReference type="Pfam" id="PF13609"/>
    </source>
</evidence>
<dbReference type="GO" id="GO:0015288">
    <property type="term" value="F:porin activity"/>
    <property type="evidence" value="ECO:0007669"/>
    <property type="project" value="UniProtKB-KW"/>
</dbReference>
<dbReference type="Pfam" id="PF13609">
    <property type="entry name" value="Porin_4"/>
    <property type="match status" value="1"/>
</dbReference>
<evidence type="ECO:0000256" key="10">
    <source>
        <dbReference type="ARBA" id="ARBA00023237"/>
    </source>
</evidence>
<dbReference type="InterPro" id="IPR050298">
    <property type="entry name" value="Gram-neg_bact_OMP"/>
</dbReference>
<dbReference type="GO" id="GO:0046930">
    <property type="term" value="C:pore complex"/>
    <property type="evidence" value="ECO:0007669"/>
    <property type="project" value="UniProtKB-KW"/>
</dbReference>
<dbReference type="AlphaFoldDB" id="A0A842HRC7"/>
<comment type="subcellular location">
    <subcellularLocation>
        <location evidence="1">Cell outer membrane</location>
        <topology evidence="1">Multi-pass membrane protein</topology>
    </subcellularLocation>
</comment>
<evidence type="ECO:0000313" key="14">
    <source>
        <dbReference type="Proteomes" id="UP000545386"/>
    </source>
</evidence>
<evidence type="ECO:0000256" key="11">
    <source>
        <dbReference type="SAM" id="SignalP"/>
    </source>
</evidence>
<keyword evidence="10" id="KW-0998">Cell outer membrane</keyword>
<evidence type="ECO:0000256" key="9">
    <source>
        <dbReference type="ARBA" id="ARBA00023136"/>
    </source>
</evidence>
<comment type="caution">
    <text evidence="13">The sequence shown here is derived from an EMBL/GenBank/DDBJ whole genome shotgun (WGS) entry which is preliminary data.</text>
</comment>
<dbReference type="EMBL" id="JACJUU010000003">
    <property type="protein sequence ID" value="MBC2769405.1"/>
    <property type="molecule type" value="Genomic_DNA"/>
</dbReference>
<evidence type="ECO:0000256" key="8">
    <source>
        <dbReference type="ARBA" id="ARBA00023114"/>
    </source>
</evidence>
<evidence type="ECO:0000256" key="3">
    <source>
        <dbReference type="ARBA" id="ARBA00022448"/>
    </source>
</evidence>
<organism evidence="13 14">
    <name type="scientific">Pusillimonas minor</name>
    <dbReference type="NCBI Taxonomy" id="2697024"/>
    <lineage>
        <taxon>Bacteria</taxon>
        <taxon>Pseudomonadati</taxon>
        <taxon>Pseudomonadota</taxon>
        <taxon>Betaproteobacteria</taxon>
        <taxon>Burkholderiales</taxon>
        <taxon>Alcaligenaceae</taxon>
        <taxon>Pusillimonas</taxon>
    </lineage>
</organism>
<gene>
    <name evidence="13" type="ORF">GTU67_05675</name>
</gene>
<feature type="chain" id="PRO_5032923925" evidence="11">
    <location>
        <begin position="21"/>
        <end position="382"/>
    </location>
</feature>
<sequence length="382" mass="40853">MKLKALTVGLALSFPALVAAQGTSVTLYGTIDTAINYTNNIGTAENDYTGFNTQTNSWPSHWGLRGSEKISDNLEAVFKLESGFNSGTGSSNQGSRLFGREAWVGLKGDWGQVALGRQYSMLFWSMLNSDILGPNAHGLGGLDGYMLDRRQDNAISYRGTFSGVTVGAHYAKGRDEVTSNGCGVNYNQENACSSYSAMLGYDTATWGANVAWDVLKGGDGTNWRGSGLTNTQDEDRRFAFNAWAKFDALKLGLVYINRKTDGTIGSSSRIVSGATQTYDLGDRSDLWSLGAAYALTPAVTLDGSVNYIKFKNGDESAKSMLYIARVKYALSKRTSVYASASYVNNSGIANSTANSGSIGAQAYNPAAGNNQTAFMAGVRHNF</sequence>
<reference evidence="13 14" key="1">
    <citation type="submission" date="2020-08" db="EMBL/GenBank/DDBJ databases">
        <title>Paraeoetvoesia sp. YC-7-48 draft genome sequence.</title>
        <authorList>
            <person name="Yao L."/>
        </authorList>
    </citation>
    <scope>NUCLEOTIDE SEQUENCE [LARGE SCALE GENOMIC DNA]</scope>
    <source>
        <strain evidence="14">YC-7-48</strain>
    </source>
</reference>
<dbReference type="PANTHER" id="PTHR34501">
    <property type="entry name" value="PROTEIN YDDL-RELATED"/>
    <property type="match status" value="1"/>
</dbReference>
<evidence type="ECO:0000256" key="7">
    <source>
        <dbReference type="ARBA" id="ARBA00023065"/>
    </source>
</evidence>
<keyword evidence="4" id="KW-1134">Transmembrane beta strand</keyword>
<keyword evidence="7" id="KW-0406">Ion transport</keyword>
<keyword evidence="6 11" id="KW-0732">Signal</keyword>
<dbReference type="PANTHER" id="PTHR34501:SF9">
    <property type="entry name" value="MAJOR OUTER MEMBRANE PROTEIN P.IA"/>
    <property type="match status" value="1"/>
</dbReference>
<dbReference type="CDD" id="cd00342">
    <property type="entry name" value="gram_neg_porins"/>
    <property type="match status" value="1"/>
</dbReference>
<protein>
    <submittedName>
        <fullName evidence="13">Porin</fullName>
    </submittedName>
</protein>
<comment type="subunit">
    <text evidence="2">Homotrimer.</text>
</comment>
<evidence type="ECO:0000256" key="6">
    <source>
        <dbReference type="ARBA" id="ARBA00022729"/>
    </source>
</evidence>
<keyword evidence="9" id="KW-0472">Membrane</keyword>
<evidence type="ECO:0000256" key="4">
    <source>
        <dbReference type="ARBA" id="ARBA00022452"/>
    </source>
</evidence>
<dbReference type="GO" id="GO:0006811">
    <property type="term" value="P:monoatomic ion transport"/>
    <property type="evidence" value="ECO:0007669"/>
    <property type="project" value="UniProtKB-KW"/>
</dbReference>
<keyword evidence="3" id="KW-0813">Transport</keyword>
<dbReference type="InterPro" id="IPR023614">
    <property type="entry name" value="Porin_dom_sf"/>
</dbReference>
<dbReference type="GO" id="GO:0009279">
    <property type="term" value="C:cell outer membrane"/>
    <property type="evidence" value="ECO:0007669"/>
    <property type="project" value="UniProtKB-SubCell"/>
</dbReference>
<dbReference type="SUPFAM" id="SSF56935">
    <property type="entry name" value="Porins"/>
    <property type="match status" value="1"/>
</dbReference>
<keyword evidence="5" id="KW-0812">Transmembrane</keyword>
<dbReference type="InterPro" id="IPR033900">
    <property type="entry name" value="Gram_neg_porin_domain"/>
</dbReference>
<evidence type="ECO:0000256" key="2">
    <source>
        <dbReference type="ARBA" id="ARBA00011233"/>
    </source>
</evidence>
<keyword evidence="14" id="KW-1185">Reference proteome</keyword>